<gene>
    <name evidence="1" type="ORF">P608_07140</name>
</gene>
<dbReference type="Gene3D" id="2.50.20.10">
    <property type="entry name" value="Lipoprotein localisation LolA/LolB/LppX"/>
    <property type="match status" value="1"/>
</dbReference>
<comment type="caution">
    <text evidence="1">The sequence shown here is derived from an EMBL/GenBank/DDBJ whole genome shotgun (WGS) entry which is preliminary data.</text>
</comment>
<dbReference type="Pfam" id="PF07044">
    <property type="entry name" value="DUF1329"/>
    <property type="match status" value="1"/>
</dbReference>
<dbReference type="CDD" id="cd16329">
    <property type="entry name" value="LolA_like"/>
    <property type="match status" value="1"/>
</dbReference>
<organism evidence="1 2">
    <name type="scientific">Comamonas thiooxydans</name>
    <dbReference type="NCBI Taxonomy" id="363952"/>
    <lineage>
        <taxon>Bacteria</taxon>
        <taxon>Pseudomonadati</taxon>
        <taxon>Pseudomonadota</taxon>
        <taxon>Betaproteobacteria</taxon>
        <taxon>Burkholderiales</taxon>
        <taxon>Comamonadaceae</taxon>
        <taxon>Comamonas</taxon>
    </lineage>
</organism>
<proteinExistence type="predicted"/>
<keyword evidence="2" id="KW-1185">Reference proteome</keyword>
<protein>
    <submittedName>
        <fullName evidence="1">Sigma E regulatory protein, MucB/RseB</fullName>
    </submittedName>
</protein>
<evidence type="ECO:0000313" key="2">
    <source>
        <dbReference type="Proteomes" id="UP000029549"/>
    </source>
</evidence>
<dbReference type="InterPro" id="IPR010752">
    <property type="entry name" value="DUF1329"/>
</dbReference>
<reference evidence="1 2" key="1">
    <citation type="submission" date="2013-09" db="EMBL/GenBank/DDBJ databases">
        <title>High correlation between genotypes and phenotypes of environmental bacteria Comamonas testosteroni strains.</title>
        <authorList>
            <person name="Liu L."/>
            <person name="Zhu W."/>
            <person name="Xia X."/>
            <person name="Xu B."/>
            <person name="Luo M."/>
            <person name="Wang G."/>
        </authorList>
    </citation>
    <scope>NUCLEOTIDE SEQUENCE [LARGE SCALE GENOMIC DNA]</scope>
    <source>
        <strain evidence="1 2">DF2</strain>
    </source>
</reference>
<name>A0A0E3C3G7_9BURK</name>
<accession>A0A0E3C3G7</accession>
<dbReference type="EMBL" id="AWTP01000087">
    <property type="protein sequence ID" value="KGH15576.1"/>
    <property type="molecule type" value="Genomic_DNA"/>
</dbReference>
<evidence type="ECO:0000313" key="1">
    <source>
        <dbReference type="EMBL" id="KGH15576.1"/>
    </source>
</evidence>
<dbReference type="RefSeq" id="WP_122974839.1">
    <property type="nucleotide sequence ID" value="NZ_AWTM01000063.1"/>
</dbReference>
<sequence>MADASKETRHEVRRGTPFAGGLGCRCIVCGGAWAKATPDELARLGKSLTCTGGEKAGTASGVPEFTGKWLGTPPGIQYNPHAGQHPVDPYAGEKPLLTITAENLAQYGERLSEGQKAMFAKYPKTYRIPVYQGHRDFRFSDAVCAAARKNAQDAVMNADGQGTTGAVKGALPFPFPRNGLELAFNNLLPSRAFTEHTLRDNANVLADGSIVWGRADNRAFSQINDPANAGQPLGSPMSQGMNAVKLPEREKGGVSVVSEPVEFGKEKRLGWSYDPGTRRVRQIPEYGFDQPLSGTGGKLTIDSDRLFNGSPERYNWKSLGKKEVYVPANAYKIHGSNVKYADLLKPAHENPDYMRYELRRVWVLEASLKDGYRHMFGKRVLFLDEDTGQALMSDYYDARGQLWLQAVVNHYYAFDARIWHAGTSFYHDLNSGGYVAYNLFQERPQGPVLNKGNMTAAMFTPEAARNAGN</sequence>
<dbReference type="AlphaFoldDB" id="A0A0E3C3G7"/>
<dbReference type="Proteomes" id="UP000029549">
    <property type="component" value="Unassembled WGS sequence"/>
</dbReference>